<feature type="compositionally biased region" description="Basic and acidic residues" evidence="1">
    <location>
        <begin position="43"/>
        <end position="52"/>
    </location>
</feature>
<keyword evidence="3" id="KW-1185">Reference proteome</keyword>
<sequence>MYKKMQIRRALLSHHSRPHPPSFDGYSEDPDDWMGSHPRSRRSRDGPRYDEEAYMGRRAHQADFRRPPKQIPFDIAVAQLAKSYYHAKKVLPQFKEEFDQETSGIKPYANDEVIDVLFHSKASYKPTSSRRGEREQDGYFEDQDDGRDYKISSRNFQKVRLEFVRSLEDATNASKNLSYGLQDQNRQENVERGRNKLKTVAEECLKLAKQAGKRYSQLDGLIKEFSFLNAIMKEWEEFTGSQGRRRSDGFYKSCDGDDENGIGEDE</sequence>
<evidence type="ECO:0000313" key="2">
    <source>
        <dbReference type="EMBL" id="OCK84475.1"/>
    </source>
</evidence>
<feature type="region of interest" description="Disordered" evidence="1">
    <location>
        <begin position="124"/>
        <end position="144"/>
    </location>
</feature>
<evidence type="ECO:0000313" key="3">
    <source>
        <dbReference type="Proteomes" id="UP000250266"/>
    </source>
</evidence>
<proteinExistence type="predicted"/>
<accession>A0A8E2EI89</accession>
<evidence type="ECO:0000256" key="1">
    <source>
        <dbReference type="SAM" id="MobiDB-lite"/>
    </source>
</evidence>
<dbReference type="EMBL" id="KV744836">
    <property type="protein sequence ID" value="OCK84475.1"/>
    <property type="molecule type" value="Genomic_DNA"/>
</dbReference>
<feature type="compositionally biased region" description="Acidic residues" evidence="1">
    <location>
        <begin position="256"/>
        <end position="266"/>
    </location>
</feature>
<feature type="region of interest" description="Disordered" evidence="1">
    <location>
        <begin position="239"/>
        <end position="266"/>
    </location>
</feature>
<dbReference type="Proteomes" id="UP000250266">
    <property type="component" value="Unassembled WGS sequence"/>
</dbReference>
<protein>
    <submittedName>
        <fullName evidence="2">Uncharacterized protein</fullName>
    </submittedName>
</protein>
<gene>
    <name evidence="2" type="ORF">K432DRAFT_389460</name>
</gene>
<organism evidence="2 3">
    <name type="scientific">Lepidopterella palustris CBS 459.81</name>
    <dbReference type="NCBI Taxonomy" id="1314670"/>
    <lineage>
        <taxon>Eukaryota</taxon>
        <taxon>Fungi</taxon>
        <taxon>Dikarya</taxon>
        <taxon>Ascomycota</taxon>
        <taxon>Pezizomycotina</taxon>
        <taxon>Dothideomycetes</taxon>
        <taxon>Pleosporomycetidae</taxon>
        <taxon>Mytilinidiales</taxon>
        <taxon>Argynnaceae</taxon>
        <taxon>Lepidopterella</taxon>
    </lineage>
</organism>
<dbReference type="AlphaFoldDB" id="A0A8E2EI89"/>
<feature type="compositionally biased region" description="Basic residues" evidence="1">
    <location>
        <begin position="1"/>
        <end position="18"/>
    </location>
</feature>
<feature type="region of interest" description="Disordered" evidence="1">
    <location>
        <begin position="1"/>
        <end position="52"/>
    </location>
</feature>
<name>A0A8E2EI89_9PEZI</name>
<reference evidence="2 3" key="1">
    <citation type="journal article" date="2016" name="Nat. Commun.">
        <title>Ectomycorrhizal ecology is imprinted in the genome of the dominant symbiotic fungus Cenococcum geophilum.</title>
        <authorList>
            <consortium name="DOE Joint Genome Institute"/>
            <person name="Peter M."/>
            <person name="Kohler A."/>
            <person name="Ohm R.A."/>
            <person name="Kuo A."/>
            <person name="Krutzmann J."/>
            <person name="Morin E."/>
            <person name="Arend M."/>
            <person name="Barry K.W."/>
            <person name="Binder M."/>
            <person name="Choi C."/>
            <person name="Clum A."/>
            <person name="Copeland A."/>
            <person name="Grisel N."/>
            <person name="Haridas S."/>
            <person name="Kipfer T."/>
            <person name="LaButti K."/>
            <person name="Lindquist E."/>
            <person name="Lipzen A."/>
            <person name="Maire R."/>
            <person name="Meier B."/>
            <person name="Mihaltcheva S."/>
            <person name="Molinier V."/>
            <person name="Murat C."/>
            <person name="Poggeler S."/>
            <person name="Quandt C.A."/>
            <person name="Sperisen C."/>
            <person name="Tritt A."/>
            <person name="Tisserant E."/>
            <person name="Crous P.W."/>
            <person name="Henrissat B."/>
            <person name="Nehls U."/>
            <person name="Egli S."/>
            <person name="Spatafora J.W."/>
            <person name="Grigoriev I.V."/>
            <person name="Martin F.M."/>
        </authorList>
    </citation>
    <scope>NUCLEOTIDE SEQUENCE [LARGE SCALE GENOMIC DNA]</scope>
    <source>
        <strain evidence="2 3">CBS 459.81</strain>
    </source>
</reference>
<dbReference type="OrthoDB" id="5413280at2759"/>